<dbReference type="Gene3D" id="3.30.450.40">
    <property type="match status" value="1"/>
</dbReference>
<sequence>MKNNADHETQLQQFQVEHNFDFVAIALVEPAENQYVLKWKYTSGNLSNRIKKVVLHSGKGIAGTVFKTGKPLMIKNRSEFEQREDLFNYPILVFENLRSMGAVPIWHNGRVAGVLLGGYREADRMSDEKLQILIQTAAKGIGNLDGKELMLN</sequence>
<feature type="domain" description="GAF" evidence="1">
    <location>
        <begin position="19"/>
        <end position="137"/>
    </location>
</feature>
<dbReference type="InterPro" id="IPR003018">
    <property type="entry name" value="GAF"/>
</dbReference>
<evidence type="ECO:0000259" key="1">
    <source>
        <dbReference type="Pfam" id="PF13185"/>
    </source>
</evidence>
<evidence type="ECO:0000313" key="3">
    <source>
        <dbReference type="Proteomes" id="UP000251869"/>
    </source>
</evidence>
<dbReference type="InterPro" id="IPR029016">
    <property type="entry name" value="GAF-like_dom_sf"/>
</dbReference>
<gene>
    <name evidence="2" type="ORF">DP119_06595</name>
</gene>
<protein>
    <submittedName>
        <fullName evidence="2">GAF domain-containing protein</fullName>
    </submittedName>
</protein>
<dbReference type="AlphaFoldDB" id="A0A365K753"/>
<comment type="caution">
    <text evidence="2">The sequence shown here is derived from an EMBL/GenBank/DDBJ whole genome shotgun (WGS) entry which is preliminary data.</text>
</comment>
<reference evidence="2 3" key="1">
    <citation type="submission" date="2018-06" db="EMBL/GenBank/DDBJ databases">
        <title>The draft genome sequences of strains SCU63 and S1.</title>
        <authorList>
            <person name="Gan L."/>
        </authorList>
    </citation>
    <scope>NUCLEOTIDE SEQUENCE [LARGE SCALE GENOMIC DNA]</scope>
    <source>
        <strain evidence="2 3">S1</strain>
    </source>
</reference>
<organism evidence="2 3">
    <name type="scientific">Planococcus maitriensis</name>
    <dbReference type="NCBI Taxonomy" id="221799"/>
    <lineage>
        <taxon>Bacteria</taxon>
        <taxon>Bacillati</taxon>
        <taxon>Bacillota</taxon>
        <taxon>Bacilli</taxon>
        <taxon>Bacillales</taxon>
        <taxon>Caryophanaceae</taxon>
        <taxon>Planococcus</taxon>
    </lineage>
</organism>
<accession>A0A365K753</accession>
<dbReference type="Proteomes" id="UP000251869">
    <property type="component" value="Unassembled WGS sequence"/>
</dbReference>
<dbReference type="OrthoDB" id="2360948at2"/>
<dbReference type="EMBL" id="QLZQ01000002">
    <property type="protein sequence ID" value="RAZ68330.1"/>
    <property type="molecule type" value="Genomic_DNA"/>
</dbReference>
<dbReference type="SUPFAM" id="SSF55781">
    <property type="entry name" value="GAF domain-like"/>
    <property type="match status" value="1"/>
</dbReference>
<evidence type="ECO:0000313" key="2">
    <source>
        <dbReference type="EMBL" id="RAZ68330.1"/>
    </source>
</evidence>
<proteinExistence type="predicted"/>
<keyword evidence="3" id="KW-1185">Reference proteome</keyword>
<dbReference type="Pfam" id="PF13185">
    <property type="entry name" value="GAF_2"/>
    <property type="match status" value="1"/>
</dbReference>
<name>A0A365K753_9BACL</name>